<dbReference type="PANTHER" id="PTHR32294:SF0">
    <property type="entry name" value="DNA POLYMERASE III SUBUNIT ALPHA"/>
    <property type="match status" value="1"/>
</dbReference>
<dbReference type="GO" id="GO:0003676">
    <property type="term" value="F:nucleic acid binding"/>
    <property type="evidence" value="ECO:0007669"/>
    <property type="project" value="InterPro"/>
</dbReference>
<dbReference type="Pfam" id="PF07733">
    <property type="entry name" value="DNA_pol3_alpha"/>
    <property type="match status" value="1"/>
</dbReference>
<dbReference type="GO" id="GO:0008408">
    <property type="term" value="F:3'-5' exonuclease activity"/>
    <property type="evidence" value="ECO:0007669"/>
    <property type="project" value="InterPro"/>
</dbReference>
<feature type="domain" description="Polymerase/histidinol phosphatase N-terminal" evidence="9">
    <location>
        <begin position="5"/>
        <end position="72"/>
    </location>
</feature>
<evidence type="ECO:0000313" key="10">
    <source>
        <dbReference type="EMBL" id="KKQ75330.1"/>
    </source>
</evidence>
<gene>
    <name evidence="10" type="ORF">US96_C0013G0024</name>
</gene>
<keyword evidence="4" id="KW-0808">Transferase</keyword>
<dbReference type="NCBIfam" id="NF005298">
    <property type="entry name" value="PRK06826.1"/>
    <property type="match status" value="1"/>
</dbReference>
<sequence>MADFVHLHNHSEYSLLDGLSKIDDMVLQAKKLGMKAIAITDHGNMYGAIKFYRSCIENGIKPIIGAEIYISKRSYLDKEAGLDSDSNHLILLAKNNTGYKNLMKIISIAHLEGYYYKPRIDIETLKSLSEGLICLSSCIKGYVSEPLLDNREKEAEKRAVEISQIFGKGHFYLELQKHLNVEGQDVLNEKLVALSEKLGLPLVATNDNHYVQKLDAEAQEVLLCIQTQTFLSTPGRKLTMISSPDFYIKSPEEMTGLFVQYPQAIENTVKIADMCSVEISLGKWIMPEFAVPNYLSTAKYLTSLVSKGLGMRYKKITKEIRERCDYELSIIIGKKYETYFLIVADFVNWAKDNGISVGPGRGSAAGSVVSYALGITDVDPFYFNLPFERFLNPDRPSAPDIDLDFADTRRDEVIEYVTNKYGKDKVAQIITFGTMEARGSVRDTGRVLGMPYSAPDRIAKMIPPGWQGHAMTIDNALEQTPELRLIYNTESDTKRLLDLAKKLEGVARHASVHAAGIVISDKELTEYTPLQRETKGDKVITQYDMYSVGEDGVGLLKMDLLGLRNLTIIEEALNFIKNNRDREINISLIPLDDKNTYDLLSDAETTGIFQLESSGMRRYIKELKPTSIFDLMAMVALYRPGPMANIPEYIARKHKKSKINLPDERLSDVLVQSNGMLVYQDDVLLTTIAIAGYNWLDADKFRKAMGKKIPAEMNKQKEKFIKGSVENGLSPKKAEEIYNLIAPFAGYGFNKAHAACYATIAYRTAYLKANYPAEFMTALLTAESRGTTGPVKNEKIAQAISECRRLGIKILPPDINRSDKDFTIENKKMIRFGLSAIKNVGDAAISDILKNRKRGNFISFKDFCEKSDLSTINKKTIESLIKAGAMDSFGNRASLLASYQNIVDLTGKSKKQKSQGQVSLFGENETDKIENHNSPAIIEDFSDIEKLAFEKEFLGFYLTSHPQQKNLEALIAVVSHTLDHLDENNEGEIVKIGGIIEATRKIFTKKTGSEMAFITLGDEKGKIIECIVFPRIYERYKNLISKDSLIIMEGRIDTKNERPVVIAEKISTL</sequence>
<dbReference type="SMART" id="SM00481">
    <property type="entry name" value="POLIIIAc"/>
    <property type="match status" value="1"/>
</dbReference>
<keyword evidence="6" id="KW-0235">DNA replication</keyword>
<dbReference type="InterPro" id="IPR029460">
    <property type="entry name" value="DNAPol_HHH"/>
</dbReference>
<reference evidence="10 11" key="1">
    <citation type="journal article" date="2015" name="Nature">
        <title>rRNA introns, odd ribosomes, and small enigmatic genomes across a large radiation of phyla.</title>
        <authorList>
            <person name="Brown C.T."/>
            <person name="Hug L.A."/>
            <person name="Thomas B.C."/>
            <person name="Sharon I."/>
            <person name="Castelle C.J."/>
            <person name="Singh A."/>
            <person name="Wilkins M.J."/>
            <person name="Williams K.H."/>
            <person name="Banfield J.F."/>
        </authorList>
    </citation>
    <scope>NUCLEOTIDE SEQUENCE [LARGE SCALE GENOMIC DNA]</scope>
</reference>
<evidence type="ECO:0000259" key="9">
    <source>
        <dbReference type="SMART" id="SM00481"/>
    </source>
</evidence>
<evidence type="ECO:0000256" key="5">
    <source>
        <dbReference type="ARBA" id="ARBA00022695"/>
    </source>
</evidence>
<dbReference type="NCBIfam" id="NF004226">
    <property type="entry name" value="PRK05673.1"/>
    <property type="match status" value="1"/>
</dbReference>
<dbReference type="PANTHER" id="PTHR32294">
    <property type="entry name" value="DNA POLYMERASE III SUBUNIT ALPHA"/>
    <property type="match status" value="1"/>
</dbReference>
<dbReference type="InterPro" id="IPR004013">
    <property type="entry name" value="PHP_dom"/>
</dbReference>
<dbReference type="Proteomes" id="UP000034181">
    <property type="component" value="Unassembled WGS sequence"/>
</dbReference>
<comment type="caution">
    <text evidence="10">The sequence shown here is derived from an EMBL/GenBank/DDBJ whole genome shotgun (WGS) entry which is preliminary data.</text>
</comment>
<dbReference type="CDD" id="cd04485">
    <property type="entry name" value="DnaE_OBF"/>
    <property type="match status" value="1"/>
</dbReference>
<dbReference type="InterPro" id="IPR004365">
    <property type="entry name" value="NA-bd_OB_tRNA"/>
</dbReference>
<evidence type="ECO:0000256" key="3">
    <source>
        <dbReference type="ARBA" id="ARBA00019114"/>
    </source>
</evidence>
<dbReference type="Gene3D" id="1.10.10.1600">
    <property type="entry name" value="Bacterial DNA polymerase III alpha subunit, thumb domain"/>
    <property type="match status" value="1"/>
</dbReference>
<evidence type="ECO:0000256" key="2">
    <source>
        <dbReference type="ARBA" id="ARBA00012417"/>
    </source>
</evidence>
<comment type="subcellular location">
    <subcellularLocation>
        <location evidence="1">Cytoplasm</location>
    </subcellularLocation>
</comment>
<dbReference type="Pfam" id="PF01336">
    <property type="entry name" value="tRNA_anti-codon"/>
    <property type="match status" value="1"/>
</dbReference>
<dbReference type="Gene3D" id="1.10.150.870">
    <property type="match status" value="1"/>
</dbReference>
<dbReference type="GO" id="GO:0005737">
    <property type="term" value="C:cytoplasm"/>
    <property type="evidence" value="ECO:0007669"/>
    <property type="project" value="UniProtKB-SubCell"/>
</dbReference>
<dbReference type="NCBIfam" id="TIGR00594">
    <property type="entry name" value="polc"/>
    <property type="match status" value="1"/>
</dbReference>
<dbReference type="SUPFAM" id="SSF89550">
    <property type="entry name" value="PHP domain-like"/>
    <property type="match status" value="1"/>
</dbReference>
<dbReference type="InterPro" id="IPR003141">
    <property type="entry name" value="Pol/His_phosphatase_N"/>
</dbReference>
<evidence type="ECO:0000313" key="11">
    <source>
        <dbReference type="Proteomes" id="UP000034181"/>
    </source>
</evidence>
<evidence type="ECO:0000256" key="4">
    <source>
        <dbReference type="ARBA" id="ARBA00022679"/>
    </source>
</evidence>
<dbReference type="EMBL" id="LBUZ01000013">
    <property type="protein sequence ID" value="KKQ75330.1"/>
    <property type="molecule type" value="Genomic_DNA"/>
</dbReference>
<keyword evidence="5" id="KW-0548">Nucleotidyltransferase</keyword>
<dbReference type="InterPro" id="IPR041931">
    <property type="entry name" value="DNA_pol3_alpha_thumb_dom"/>
</dbReference>
<dbReference type="InterPro" id="IPR040982">
    <property type="entry name" value="DNA_pol3_finger"/>
</dbReference>
<dbReference type="Gene3D" id="2.40.50.140">
    <property type="entry name" value="Nucleic acid-binding proteins"/>
    <property type="match status" value="1"/>
</dbReference>
<dbReference type="AlphaFoldDB" id="A0A0G0KII8"/>
<comment type="catalytic activity">
    <reaction evidence="8">
        <text>DNA(n) + a 2'-deoxyribonucleoside 5'-triphosphate = DNA(n+1) + diphosphate</text>
        <dbReference type="Rhea" id="RHEA:22508"/>
        <dbReference type="Rhea" id="RHEA-COMP:17339"/>
        <dbReference type="Rhea" id="RHEA-COMP:17340"/>
        <dbReference type="ChEBI" id="CHEBI:33019"/>
        <dbReference type="ChEBI" id="CHEBI:61560"/>
        <dbReference type="ChEBI" id="CHEBI:173112"/>
        <dbReference type="EC" id="2.7.7.7"/>
    </reaction>
</comment>
<dbReference type="EC" id="2.7.7.7" evidence="2"/>
<dbReference type="InterPro" id="IPR012340">
    <property type="entry name" value="NA-bd_OB-fold"/>
</dbReference>
<dbReference type="GO" id="GO:0003887">
    <property type="term" value="F:DNA-directed DNA polymerase activity"/>
    <property type="evidence" value="ECO:0007669"/>
    <property type="project" value="UniProtKB-KW"/>
</dbReference>
<dbReference type="Pfam" id="PF02811">
    <property type="entry name" value="PHP"/>
    <property type="match status" value="1"/>
</dbReference>
<dbReference type="Gene3D" id="3.20.20.140">
    <property type="entry name" value="Metal-dependent hydrolases"/>
    <property type="match status" value="1"/>
</dbReference>
<name>A0A0G0KII8_9BACT</name>
<accession>A0A0G0KII8</accession>
<evidence type="ECO:0000256" key="8">
    <source>
        <dbReference type="ARBA" id="ARBA00049244"/>
    </source>
</evidence>
<organism evidence="10 11">
    <name type="scientific">Candidatus Woesebacteria bacterium GW2011_GWB1_38_5b</name>
    <dbReference type="NCBI Taxonomy" id="1618569"/>
    <lineage>
        <taxon>Bacteria</taxon>
        <taxon>Candidatus Woeseibacteriota</taxon>
    </lineage>
</organism>
<evidence type="ECO:0000256" key="1">
    <source>
        <dbReference type="ARBA" id="ARBA00004496"/>
    </source>
</evidence>
<evidence type="ECO:0000256" key="6">
    <source>
        <dbReference type="ARBA" id="ARBA00022705"/>
    </source>
</evidence>
<dbReference type="InterPro" id="IPR016195">
    <property type="entry name" value="Pol/histidinol_Pase-like"/>
</dbReference>
<dbReference type="InterPro" id="IPR011708">
    <property type="entry name" value="DNA_pol3_alpha_NTPase_dom"/>
</dbReference>
<keyword evidence="7" id="KW-0239">DNA-directed DNA polymerase</keyword>
<dbReference type="PATRIC" id="fig|1618569.3.peg.383"/>
<proteinExistence type="predicted"/>
<dbReference type="InterPro" id="IPR004805">
    <property type="entry name" value="DnaE2/DnaE/PolC"/>
</dbReference>
<dbReference type="GO" id="GO:0006260">
    <property type="term" value="P:DNA replication"/>
    <property type="evidence" value="ECO:0007669"/>
    <property type="project" value="UniProtKB-KW"/>
</dbReference>
<dbReference type="Pfam" id="PF14579">
    <property type="entry name" value="HHH_6"/>
    <property type="match status" value="1"/>
</dbReference>
<protein>
    <recommendedName>
        <fullName evidence="3">DNA polymerase III subunit alpha</fullName>
        <ecNumber evidence="2">2.7.7.7</ecNumber>
    </recommendedName>
</protein>
<dbReference type="CDD" id="cd12113">
    <property type="entry name" value="PHP_PolIIIA_DnaE3"/>
    <property type="match status" value="1"/>
</dbReference>
<dbReference type="Pfam" id="PF17657">
    <property type="entry name" value="DNA_pol3_finger"/>
    <property type="match status" value="1"/>
</dbReference>
<evidence type="ECO:0000256" key="7">
    <source>
        <dbReference type="ARBA" id="ARBA00022932"/>
    </source>
</evidence>